<dbReference type="AlphaFoldDB" id="A0A151T0I9"/>
<dbReference type="InterPro" id="IPR050452">
    <property type="entry name" value="Metacaspase"/>
</dbReference>
<name>A0A151T0I9_CAJCA</name>
<dbReference type="Proteomes" id="UP000075243">
    <property type="component" value="Chromosome 9"/>
</dbReference>
<evidence type="ECO:0000259" key="2">
    <source>
        <dbReference type="Pfam" id="PF00656"/>
    </source>
</evidence>
<feature type="domain" description="Peptidase C14 caspase" evidence="2">
    <location>
        <begin position="85"/>
        <end position="319"/>
    </location>
</feature>
<organism evidence="3 4">
    <name type="scientific">Cajanus cajan</name>
    <name type="common">Pigeon pea</name>
    <name type="synonym">Cajanus indicus</name>
    <dbReference type="NCBI Taxonomy" id="3821"/>
    <lineage>
        <taxon>Eukaryota</taxon>
        <taxon>Viridiplantae</taxon>
        <taxon>Streptophyta</taxon>
        <taxon>Embryophyta</taxon>
        <taxon>Tracheophyta</taxon>
        <taxon>Spermatophyta</taxon>
        <taxon>Magnoliopsida</taxon>
        <taxon>eudicotyledons</taxon>
        <taxon>Gunneridae</taxon>
        <taxon>Pentapetalae</taxon>
        <taxon>rosids</taxon>
        <taxon>fabids</taxon>
        <taxon>Fabales</taxon>
        <taxon>Fabaceae</taxon>
        <taxon>Papilionoideae</taxon>
        <taxon>50 kb inversion clade</taxon>
        <taxon>NPAAA clade</taxon>
        <taxon>indigoferoid/millettioid clade</taxon>
        <taxon>Phaseoleae</taxon>
        <taxon>Cajanus</taxon>
    </lineage>
</organism>
<protein>
    <submittedName>
        <fullName evidence="3">Metacaspase-3</fullName>
    </submittedName>
</protein>
<dbReference type="PANTHER" id="PTHR48104:SF2">
    <property type="entry name" value="METACASPASE-1-LIKE ISOFORM X1"/>
    <property type="match status" value="1"/>
</dbReference>
<dbReference type="PANTHER" id="PTHR48104">
    <property type="entry name" value="METACASPASE-4"/>
    <property type="match status" value="1"/>
</dbReference>
<dbReference type="GO" id="GO:0004197">
    <property type="term" value="F:cysteine-type endopeptidase activity"/>
    <property type="evidence" value="ECO:0007669"/>
    <property type="project" value="InterPro"/>
</dbReference>
<dbReference type="GO" id="GO:0005737">
    <property type="term" value="C:cytoplasm"/>
    <property type="evidence" value="ECO:0007669"/>
    <property type="project" value="TreeGrafter"/>
</dbReference>
<evidence type="ECO:0000313" key="4">
    <source>
        <dbReference type="Proteomes" id="UP000075243"/>
    </source>
</evidence>
<keyword evidence="4" id="KW-1185">Reference proteome</keyword>
<dbReference type="STRING" id="3821.A0A151T0I9"/>
<dbReference type="GO" id="GO:0006508">
    <property type="term" value="P:proteolysis"/>
    <property type="evidence" value="ECO:0007669"/>
    <property type="project" value="InterPro"/>
</dbReference>
<dbReference type="Pfam" id="PF00656">
    <property type="entry name" value="Peptidase_C14"/>
    <property type="match status" value="1"/>
</dbReference>
<dbReference type="EMBL" id="CM003611">
    <property type="protein sequence ID" value="KYP60565.1"/>
    <property type="molecule type" value="Genomic_DNA"/>
</dbReference>
<dbReference type="Gramene" id="C.cajan_22314.t">
    <property type="protein sequence ID" value="C.cajan_22314.t"/>
    <property type="gene ID" value="C.cajan_22314"/>
</dbReference>
<gene>
    <name evidence="3" type="ORF">KK1_022972</name>
</gene>
<proteinExistence type="inferred from homology"/>
<reference evidence="3 4" key="1">
    <citation type="journal article" date="2012" name="Nat. Biotechnol.">
        <title>Draft genome sequence of pigeonpea (Cajanus cajan), an orphan legume crop of resource-poor farmers.</title>
        <authorList>
            <person name="Varshney R.K."/>
            <person name="Chen W."/>
            <person name="Li Y."/>
            <person name="Bharti A.K."/>
            <person name="Saxena R.K."/>
            <person name="Schlueter J.A."/>
            <person name="Donoghue M.T."/>
            <person name="Azam S."/>
            <person name="Fan G."/>
            <person name="Whaley A.M."/>
            <person name="Farmer A.D."/>
            <person name="Sheridan J."/>
            <person name="Iwata A."/>
            <person name="Tuteja R."/>
            <person name="Penmetsa R.V."/>
            <person name="Wu W."/>
            <person name="Upadhyaya H.D."/>
            <person name="Yang S.P."/>
            <person name="Shah T."/>
            <person name="Saxena K.B."/>
            <person name="Michael T."/>
            <person name="McCombie W.R."/>
            <person name="Yang B."/>
            <person name="Zhang G."/>
            <person name="Yang H."/>
            <person name="Wang J."/>
            <person name="Spillane C."/>
            <person name="Cook D.R."/>
            <person name="May G.D."/>
            <person name="Xu X."/>
            <person name="Jackson S.A."/>
        </authorList>
    </citation>
    <scope>NUCLEOTIDE SEQUENCE [LARGE SCALE GENOMIC DNA]</scope>
    <source>
        <strain evidence="4">cv. Asha</strain>
    </source>
</reference>
<evidence type="ECO:0000313" key="3">
    <source>
        <dbReference type="EMBL" id="KYP60565.1"/>
    </source>
</evidence>
<dbReference type="SUPFAM" id="SSF52129">
    <property type="entry name" value="Caspase-like"/>
    <property type="match status" value="1"/>
</dbReference>
<accession>A0A151T0I9</accession>
<dbReference type="Gene3D" id="3.40.50.12660">
    <property type="match status" value="1"/>
</dbReference>
<evidence type="ECO:0000256" key="1">
    <source>
        <dbReference type="ARBA" id="ARBA00009005"/>
    </source>
</evidence>
<sequence length="367" mass="41007">MGEATLACSGCQHKFLVPISTTAYRCYKCLCVSHSISGSEKSRKESRAKVFKHDELNSANKNGALQKSLSPSPASSSSFSTPRYKRAVICGVTYGKRKFKLKGTINDVKNIKSLLLDKFKFPNECIRVLTEDQRDPNLIPTRRNLLNSLHWLVENCDSQSEGSLVFYFSGHGSQQPEHKKGDEVDGLDETICPVDFVGDGVITDNDLNSIIIRPLKKGFKLHAIIDACHSGTTLDLRCVYKKEKGSWKWEDNKASKTKQTNGGLAICFSACDDSQMAGDSAAFDGKNENGIMTYLFSKIVREDSEITYARLLENIHEEIGMIHQSKFYNGCLRRIFYRKIDQVGFHVPSSLVAIAFMFQVSSIQDVV</sequence>
<dbReference type="OMA" id="ECPSCKP"/>
<dbReference type="InterPro" id="IPR011600">
    <property type="entry name" value="Pept_C14_caspase"/>
</dbReference>
<comment type="similarity">
    <text evidence="1">Belongs to the peptidase C14B family.</text>
</comment>
<dbReference type="InterPro" id="IPR029030">
    <property type="entry name" value="Caspase-like_dom_sf"/>
</dbReference>